<evidence type="ECO:0000259" key="9">
    <source>
        <dbReference type="PROSITE" id="PS50262"/>
    </source>
</evidence>
<sequence>MCREEWDNTSFEIGYTIALLILLLVGPVVTMTIAYMLIAVTLWIGMKMDTQNELESTIGSQNGSCKKPDVVPIAKPKGRYDLQRGMRQTNSERSRASKKRVIKMLFAVVFEFFVCWTPMFIIQSWVIIDENSAELYVTNELSSAFHLLAYVSTCCNPITYCFMNRNFRQGFFSAFRCLRRQRIYRQKCSSLSYSGGSYVNTKISKAGSYERSHHFENAVEAEET</sequence>
<dbReference type="InterPro" id="IPR000276">
    <property type="entry name" value="GPCR_Rhodpsn"/>
</dbReference>
<name>A0A8S3TN11_MYTED</name>
<gene>
    <name evidence="10" type="ORF">MEDL_47708</name>
</gene>
<dbReference type="OrthoDB" id="10037617at2759"/>
<keyword evidence="3 8" id="KW-1133">Transmembrane helix</keyword>
<protein>
    <submittedName>
        <fullName evidence="10">CCKAR</fullName>
    </submittedName>
</protein>
<evidence type="ECO:0000256" key="5">
    <source>
        <dbReference type="ARBA" id="ARBA00023136"/>
    </source>
</evidence>
<comment type="subcellular location">
    <subcellularLocation>
        <location evidence="1">Membrane</location>
        <topology evidence="1">Multi-pass membrane protein</topology>
    </subcellularLocation>
</comment>
<dbReference type="PANTHER" id="PTHR24238">
    <property type="entry name" value="G-PROTEIN COUPLED RECEPTOR"/>
    <property type="match status" value="1"/>
</dbReference>
<dbReference type="Pfam" id="PF00001">
    <property type="entry name" value="7tm_1"/>
    <property type="match status" value="1"/>
</dbReference>
<keyword evidence="5 8" id="KW-0472">Membrane</keyword>
<evidence type="ECO:0000256" key="7">
    <source>
        <dbReference type="ARBA" id="ARBA00023224"/>
    </source>
</evidence>
<keyword evidence="6" id="KW-0675">Receptor</keyword>
<feature type="transmembrane region" description="Helical" evidence="8">
    <location>
        <begin position="13"/>
        <end position="44"/>
    </location>
</feature>
<dbReference type="GO" id="GO:0008188">
    <property type="term" value="F:neuropeptide receptor activity"/>
    <property type="evidence" value="ECO:0007669"/>
    <property type="project" value="TreeGrafter"/>
</dbReference>
<feature type="transmembrane region" description="Helical" evidence="8">
    <location>
        <begin position="143"/>
        <end position="163"/>
    </location>
</feature>
<dbReference type="PROSITE" id="PS50262">
    <property type="entry name" value="G_PROTEIN_RECEP_F1_2"/>
    <property type="match status" value="1"/>
</dbReference>
<dbReference type="SUPFAM" id="SSF81321">
    <property type="entry name" value="Family A G protein-coupled receptor-like"/>
    <property type="match status" value="1"/>
</dbReference>
<dbReference type="PRINTS" id="PR00237">
    <property type="entry name" value="GPCRRHODOPSN"/>
</dbReference>
<feature type="domain" description="G-protein coupled receptors family 1 profile" evidence="9">
    <location>
        <begin position="1"/>
        <end position="160"/>
    </location>
</feature>
<evidence type="ECO:0000256" key="8">
    <source>
        <dbReference type="SAM" id="Phobius"/>
    </source>
</evidence>
<reference evidence="10" key="1">
    <citation type="submission" date="2021-03" db="EMBL/GenBank/DDBJ databases">
        <authorList>
            <person name="Bekaert M."/>
        </authorList>
    </citation>
    <scope>NUCLEOTIDE SEQUENCE</scope>
</reference>
<dbReference type="EMBL" id="CAJPWZ010002309">
    <property type="protein sequence ID" value="CAG2235120.1"/>
    <property type="molecule type" value="Genomic_DNA"/>
</dbReference>
<evidence type="ECO:0000256" key="1">
    <source>
        <dbReference type="ARBA" id="ARBA00004141"/>
    </source>
</evidence>
<keyword evidence="4" id="KW-0297">G-protein coupled receptor</keyword>
<organism evidence="10 11">
    <name type="scientific">Mytilus edulis</name>
    <name type="common">Blue mussel</name>
    <dbReference type="NCBI Taxonomy" id="6550"/>
    <lineage>
        <taxon>Eukaryota</taxon>
        <taxon>Metazoa</taxon>
        <taxon>Spiralia</taxon>
        <taxon>Lophotrochozoa</taxon>
        <taxon>Mollusca</taxon>
        <taxon>Bivalvia</taxon>
        <taxon>Autobranchia</taxon>
        <taxon>Pteriomorphia</taxon>
        <taxon>Mytilida</taxon>
        <taxon>Mytiloidea</taxon>
        <taxon>Mytilidae</taxon>
        <taxon>Mytilinae</taxon>
        <taxon>Mytilus</taxon>
    </lineage>
</organism>
<dbReference type="PANTHER" id="PTHR24238:SF75">
    <property type="entry name" value="CHOLECYSTOKININ-LIKE RECEPTOR AT 17D1-RELATED"/>
    <property type="match status" value="1"/>
</dbReference>
<dbReference type="Proteomes" id="UP000683360">
    <property type="component" value="Unassembled WGS sequence"/>
</dbReference>
<dbReference type="InterPro" id="IPR017452">
    <property type="entry name" value="GPCR_Rhodpsn_7TM"/>
</dbReference>
<accession>A0A8S3TN11</accession>
<evidence type="ECO:0000256" key="2">
    <source>
        <dbReference type="ARBA" id="ARBA00022692"/>
    </source>
</evidence>
<keyword evidence="7" id="KW-0807">Transducer</keyword>
<evidence type="ECO:0000256" key="3">
    <source>
        <dbReference type="ARBA" id="ARBA00022989"/>
    </source>
</evidence>
<keyword evidence="2 8" id="KW-0812">Transmembrane</keyword>
<comment type="caution">
    <text evidence="10">The sequence shown here is derived from an EMBL/GenBank/DDBJ whole genome shotgun (WGS) entry which is preliminary data.</text>
</comment>
<proteinExistence type="predicted"/>
<dbReference type="Gene3D" id="1.20.1070.10">
    <property type="entry name" value="Rhodopsin 7-helix transmembrane proteins"/>
    <property type="match status" value="1"/>
</dbReference>
<keyword evidence="11" id="KW-1185">Reference proteome</keyword>
<dbReference type="AlphaFoldDB" id="A0A8S3TN11"/>
<evidence type="ECO:0000256" key="6">
    <source>
        <dbReference type="ARBA" id="ARBA00023170"/>
    </source>
</evidence>
<dbReference type="GO" id="GO:0005886">
    <property type="term" value="C:plasma membrane"/>
    <property type="evidence" value="ECO:0007669"/>
    <property type="project" value="TreeGrafter"/>
</dbReference>
<evidence type="ECO:0000313" key="10">
    <source>
        <dbReference type="EMBL" id="CAG2235120.1"/>
    </source>
</evidence>
<evidence type="ECO:0000256" key="4">
    <source>
        <dbReference type="ARBA" id="ARBA00023040"/>
    </source>
</evidence>
<evidence type="ECO:0000313" key="11">
    <source>
        <dbReference type="Proteomes" id="UP000683360"/>
    </source>
</evidence>
<feature type="transmembrane region" description="Helical" evidence="8">
    <location>
        <begin position="104"/>
        <end position="128"/>
    </location>
</feature>